<evidence type="ECO:0000313" key="2">
    <source>
        <dbReference type="EMBL" id="MBX0305999.1"/>
    </source>
</evidence>
<protein>
    <submittedName>
        <fullName evidence="2">OB-fold domain-containing protein</fullName>
    </submittedName>
</protein>
<dbReference type="Pfam" id="PF01796">
    <property type="entry name" value="OB_ChsH2_C"/>
    <property type="match status" value="1"/>
</dbReference>
<dbReference type="EMBL" id="RKLQ01000007">
    <property type="protein sequence ID" value="MBX0305999.1"/>
    <property type="molecule type" value="Genomic_DNA"/>
</dbReference>
<sequence>MSERETASRTHDEFCRAIETGDPFYLACPDGHGSVPPRRVCPECGAQSLTVEALPETGRVQAATVVHVATSAFADSAPYVTAIADFGPVSLTGVVAETDPEAVEHGTDVTLAIQRTDERKRPTLVFEPR</sequence>
<dbReference type="Proteomes" id="UP000783863">
    <property type="component" value="Unassembled WGS sequence"/>
</dbReference>
<dbReference type="AlphaFoldDB" id="A0A8J8CBA5"/>
<dbReference type="PANTHER" id="PTHR34075:SF5">
    <property type="entry name" value="BLR3430 PROTEIN"/>
    <property type="match status" value="1"/>
</dbReference>
<proteinExistence type="predicted"/>
<gene>
    <name evidence="2" type="ORF">EGD98_20335</name>
</gene>
<evidence type="ECO:0000313" key="3">
    <source>
        <dbReference type="Proteomes" id="UP000783863"/>
    </source>
</evidence>
<dbReference type="SUPFAM" id="SSF50249">
    <property type="entry name" value="Nucleic acid-binding proteins"/>
    <property type="match status" value="1"/>
</dbReference>
<dbReference type="RefSeq" id="WP_220590195.1">
    <property type="nucleotide sequence ID" value="NZ_RKLQ01000007.1"/>
</dbReference>
<dbReference type="InterPro" id="IPR052513">
    <property type="entry name" value="Thioester_dehydratase-like"/>
</dbReference>
<dbReference type="PANTHER" id="PTHR34075">
    <property type="entry name" value="BLR3430 PROTEIN"/>
    <property type="match status" value="1"/>
</dbReference>
<reference evidence="2" key="1">
    <citation type="submission" date="2021-06" db="EMBL/GenBank/DDBJ databases">
        <title>Halomicroarcula sp. F24A a new haloarchaeum isolated from saline soil.</title>
        <authorList>
            <person name="Duran-Viseras A."/>
            <person name="Sanchez-Porro C."/>
            <person name="Ventosa A."/>
        </authorList>
    </citation>
    <scope>NUCLEOTIDE SEQUENCE</scope>
    <source>
        <strain evidence="2">F24A</strain>
    </source>
</reference>
<feature type="domain" description="ChsH2 C-terminal OB-fold" evidence="1">
    <location>
        <begin position="53"/>
        <end position="113"/>
    </location>
</feature>
<dbReference type="InterPro" id="IPR002878">
    <property type="entry name" value="ChsH2_C"/>
</dbReference>
<comment type="caution">
    <text evidence="2">The sequence shown here is derived from an EMBL/GenBank/DDBJ whole genome shotgun (WGS) entry which is preliminary data.</text>
</comment>
<name>A0A8J8CBA5_9EURY</name>
<organism evidence="2 3">
    <name type="scientific">Haloarcula salinisoli</name>
    <dbReference type="NCBI Taxonomy" id="2487746"/>
    <lineage>
        <taxon>Archaea</taxon>
        <taxon>Methanobacteriati</taxon>
        <taxon>Methanobacteriota</taxon>
        <taxon>Stenosarchaea group</taxon>
        <taxon>Halobacteria</taxon>
        <taxon>Halobacteriales</taxon>
        <taxon>Haloarculaceae</taxon>
        <taxon>Haloarcula</taxon>
    </lineage>
</organism>
<dbReference type="InterPro" id="IPR012340">
    <property type="entry name" value="NA-bd_OB-fold"/>
</dbReference>
<keyword evidence="3" id="KW-1185">Reference proteome</keyword>
<evidence type="ECO:0000259" key="1">
    <source>
        <dbReference type="Pfam" id="PF01796"/>
    </source>
</evidence>
<accession>A0A8J8CBA5</accession>